<keyword evidence="3" id="KW-1185">Reference proteome</keyword>
<reference evidence="2 3" key="1">
    <citation type="journal article" date="2015" name="J. Biotechnol.">
        <title>Complete genome sequence of Pseudomonas rhizosphaerae IH5T (=DSM 16299T), a phosphate-solubilizing rhizobacterium for bacterial biofertilizer.</title>
        <authorList>
            <person name="Kwak Y."/>
            <person name="Jung B.K."/>
            <person name="Shin J.H."/>
        </authorList>
    </citation>
    <scope>NUCLEOTIDE SEQUENCE [LARGE SCALE GENOMIC DNA]</scope>
    <source>
        <strain evidence="2">DSM 16299</strain>
    </source>
</reference>
<dbReference type="EMBL" id="CP009533">
    <property type="protein sequence ID" value="AIS17599.1"/>
    <property type="molecule type" value="Genomic_DNA"/>
</dbReference>
<accession>A0A089YPR4</accession>
<evidence type="ECO:0000256" key="1">
    <source>
        <dbReference type="SAM" id="SignalP"/>
    </source>
</evidence>
<feature type="signal peptide" evidence="1">
    <location>
        <begin position="1"/>
        <end position="28"/>
    </location>
</feature>
<dbReference type="Pfam" id="PF12836">
    <property type="entry name" value="HHH_3"/>
    <property type="match status" value="1"/>
</dbReference>
<dbReference type="AlphaFoldDB" id="A0A089YPR4"/>
<dbReference type="InterPro" id="IPR004509">
    <property type="entry name" value="Competence_ComEA_HhH"/>
</dbReference>
<dbReference type="KEGG" id="prh:LT40_09405"/>
<gene>
    <name evidence="2" type="ORF">LT40_09405</name>
</gene>
<dbReference type="NCBIfam" id="TIGR00426">
    <property type="entry name" value="competence protein ComEA helix-hairpin-helix repeat region"/>
    <property type="match status" value="1"/>
</dbReference>
<dbReference type="PANTHER" id="PTHR21180:SF32">
    <property type="entry name" value="ENDONUCLEASE_EXONUCLEASE_PHOSPHATASE FAMILY DOMAIN-CONTAINING PROTEIN 1"/>
    <property type="match status" value="1"/>
</dbReference>
<dbReference type="Gene3D" id="1.10.150.280">
    <property type="entry name" value="AF1531-like domain"/>
    <property type="match status" value="1"/>
</dbReference>
<dbReference type="GO" id="GO:0015627">
    <property type="term" value="C:type II protein secretion system complex"/>
    <property type="evidence" value="ECO:0007669"/>
    <property type="project" value="TreeGrafter"/>
</dbReference>
<dbReference type="eggNOG" id="COG1555">
    <property type="taxonomic scope" value="Bacteria"/>
</dbReference>
<evidence type="ECO:0000313" key="3">
    <source>
        <dbReference type="Proteomes" id="UP000029499"/>
    </source>
</evidence>
<organism evidence="2 3">
    <name type="scientific">Pseudomonas rhizosphaerae</name>
    <dbReference type="NCBI Taxonomy" id="216142"/>
    <lineage>
        <taxon>Bacteria</taxon>
        <taxon>Pseudomonadati</taxon>
        <taxon>Pseudomonadota</taxon>
        <taxon>Gammaproteobacteria</taxon>
        <taxon>Pseudomonadales</taxon>
        <taxon>Pseudomonadaceae</taxon>
        <taxon>Pseudomonas</taxon>
    </lineage>
</organism>
<dbReference type="PANTHER" id="PTHR21180">
    <property type="entry name" value="ENDONUCLEASE/EXONUCLEASE/PHOSPHATASE FAMILY DOMAIN-CONTAINING PROTEIN 1"/>
    <property type="match status" value="1"/>
</dbReference>
<evidence type="ECO:0000313" key="2">
    <source>
        <dbReference type="EMBL" id="AIS17599.1"/>
    </source>
</evidence>
<dbReference type="RefSeq" id="WP_043189162.1">
    <property type="nucleotide sequence ID" value="NZ_CP009533.1"/>
</dbReference>
<dbReference type="SUPFAM" id="SSF47781">
    <property type="entry name" value="RuvA domain 2-like"/>
    <property type="match status" value="1"/>
</dbReference>
<dbReference type="InterPro" id="IPR010994">
    <property type="entry name" value="RuvA_2-like"/>
</dbReference>
<name>A0A089YPR4_9PSED</name>
<keyword evidence="1" id="KW-0732">Signal</keyword>
<dbReference type="InterPro" id="IPR051675">
    <property type="entry name" value="Endo/Exo/Phosphatase_dom_1"/>
</dbReference>
<protein>
    <submittedName>
        <fullName evidence="2">Competence protein ComEA</fullName>
    </submittedName>
</protein>
<dbReference type="HOGENOM" id="CLU_052011_3_0_6"/>
<sequence>MRKILLPALVLVLFASTAGPLTTPAAMAAAPTSTLNARASPPGRVNLNTADAETLKRELSGVGLTKATAIVKHRQTYGPFESVEELLEVTGIGKTLLDRNREKLRVD</sequence>
<dbReference type="GO" id="GO:0015628">
    <property type="term" value="P:protein secretion by the type II secretion system"/>
    <property type="evidence" value="ECO:0007669"/>
    <property type="project" value="TreeGrafter"/>
</dbReference>
<dbReference type="STRING" id="216142.LT40_09405"/>
<dbReference type="OrthoDB" id="7510573at2"/>
<dbReference type="Proteomes" id="UP000029499">
    <property type="component" value="Chromosome"/>
</dbReference>
<feature type="chain" id="PRO_5001852151" evidence="1">
    <location>
        <begin position="29"/>
        <end position="107"/>
    </location>
</feature>
<proteinExistence type="predicted"/>